<dbReference type="SUPFAM" id="SSF103025">
    <property type="entry name" value="Folate-binding domain"/>
    <property type="match status" value="1"/>
</dbReference>
<evidence type="ECO:0000313" key="2">
    <source>
        <dbReference type="EMBL" id="MEX6428950.1"/>
    </source>
</evidence>
<proteinExistence type="predicted"/>
<reference evidence="2 3" key="1">
    <citation type="submission" date="2024-07" db="EMBL/GenBank/DDBJ databases">
        <title>Draft Genome Sequence of Ferrimicrobium acidiphilum Strain YE2023, Isolated from a Pulp of Bioleach Reactor.</title>
        <authorList>
            <person name="Elkina Y.A."/>
            <person name="Bulaeva A.G."/>
            <person name="Beletsky A.V."/>
            <person name="Mardanov A.V."/>
        </authorList>
    </citation>
    <scope>NUCLEOTIDE SEQUENCE [LARGE SCALE GENOMIC DNA]</scope>
    <source>
        <strain evidence="2 3">YE2023</strain>
    </source>
</reference>
<dbReference type="InterPro" id="IPR045179">
    <property type="entry name" value="YgfZ/GcvT"/>
</dbReference>
<feature type="compositionally biased region" description="Basic and acidic residues" evidence="1">
    <location>
        <begin position="1"/>
        <end position="10"/>
    </location>
</feature>
<dbReference type="EMBL" id="JBFSHR010000008">
    <property type="protein sequence ID" value="MEX6428950.1"/>
    <property type="molecule type" value="Genomic_DNA"/>
</dbReference>
<protein>
    <submittedName>
        <fullName evidence="2">Folate-binding protein YgfZ</fullName>
    </submittedName>
</protein>
<dbReference type="Gene3D" id="3.30.70.1400">
    <property type="entry name" value="Aminomethyltransferase beta-barrel domains"/>
    <property type="match status" value="1"/>
</dbReference>
<keyword evidence="3" id="KW-1185">Reference proteome</keyword>
<gene>
    <name evidence="2" type="ORF">AB6A68_03755</name>
</gene>
<comment type="caution">
    <text evidence="2">The sequence shown here is derived from an EMBL/GenBank/DDBJ whole genome shotgun (WGS) entry which is preliminary data.</text>
</comment>
<dbReference type="Proteomes" id="UP001560267">
    <property type="component" value="Unassembled WGS sequence"/>
</dbReference>
<dbReference type="PANTHER" id="PTHR22602">
    <property type="entry name" value="TRANSFERASE CAF17, MITOCHONDRIAL-RELATED"/>
    <property type="match status" value="1"/>
</dbReference>
<name>A0ABV3Y0M5_9ACTN</name>
<evidence type="ECO:0000313" key="3">
    <source>
        <dbReference type="Proteomes" id="UP001560267"/>
    </source>
</evidence>
<dbReference type="PANTHER" id="PTHR22602:SF0">
    <property type="entry name" value="TRANSFERASE CAF17, MITOCHONDRIAL-RELATED"/>
    <property type="match status" value="1"/>
</dbReference>
<feature type="region of interest" description="Disordered" evidence="1">
    <location>
        <begin position="1"/>
        <end position="25"/>
    </location>
</feature>
<dbReference type="InterPro" id="IPR017703">
    <property type="entry name" value="YgfZ/GCV_T_CS"/>
</dbReference>
<evidence type="ECO:0000256" key="1">
    <source>
        <dbReference type="SAM" id="MobiDB-lite"/>
    </source>
</evidence>
<sequence>MGASNIDHDSSTANPSLGGRGASMTPHAHRIPVPLAALHVTGADARKFLQGQLTNDLDRLERAGHLIAAVCTPDGKLVTIVRLESPGVDQLHLITYHEHLDRLLGRLNRFKLRVKAELEPVDAQWFVVDDDDVTSPLWPLDARHLEAGPPAADDDLTAFTRLRLARSALHLPTDAPPELLVAGVPSLVDQGVSFTKGCYVGQELVARTDSRGAPPPVSVFVVRFTSNDAPSFAALEPPLLITTEDGDTAGEARGLLTNGTDVILSGWVKRRWFSVAGLRLGPSSPAIPVPLR</sequence>
<dbReference type="Gene3D" id="2.40.30.160">
    <property type="match status" value="1"/>
</dbReference>
<organism evidence="2 3">
    <name type="scientific">Ferrimicrobium acidiphilum</name>
    <dbReference type="NCBI Taxonomy" id="121039"/>
    <lineage>
        <taxon>Bacteria</taxon>
        <taxon>Bacillati</taxon>
        <taxon>Actinomycetota</taxon>
        <taxon>Acidimicrobiia</taxon>
        <taxon>Acidimicrobiales</taxon>
        <taxon>Acidimicrobiaceae</taxon>
        <taxon>Ferrimicrobium</taxon>
    </lineage>
</organism>
<dbReference type="NCBIfam" id="TIGR03317">
    <property type="entry name" value="ygfZ_signature"/>
    <property type="match status" value="1"/>
</dbReference>
<accession>A0ABV3Y0M5</accession>
<dbReference type="RefSeq" id="WP_298384265.1">
    <property type="nucleotide sequence ID" value="NZ_JBFSHR010000008.1"/>
</dbReference>